<accession>A0AAV4QPL0</accession>
<gene>
    <name evidence="1" type="ORF">CEXT_189881</name>
</gene>
<proteinExistence type="predicted"/>
<organism evidence="1 2">
    <name type="scientific">Caerostris extrusa</name>
    <name type="common">Bark spider</name>
    <name type="synonym">Caerostris bankana</name>
    <dbReference type="NCBI Taxonomy" id="172846"/>
    <lineage>
        <taxon>Eukaryota</taxon>
        <taxon>Metazoa</taxon>
        <taxon>Ecdysozoa</taxon>
        <taxon>Arthropoda</taxon>
        <taxon>Chelicerata</taxon>
        <taxon>Arachnida</taxon>
        <taxon>Araneae</taxon>
        <taxon>Araneomorphae</taxon>
        <taxon>Entelegynae</taxon>
        <taxon>Araneoidea</taxon>
        <taxon>Araneidae</taxon>
        <taxon>Caerostris</taxon>
    </lineage>
</organism>
<comment type="caution">
    <text evidence="1">The sequence shown here is derived from an EMBL/GenBank/DDBJ whole genome shotgun (WGS) entry which is preliminary data.</text>
</comment>
<dbReference type="Proteomes" id="UP001054945">
    <property type="component" value="Unassembled WGS sequence"/>
</dbReference>
<keyword evidence="2" id="KW-1185">Reference proteome</keyword>
<dbReference type="AlphaFoldDB" id="A0AAV4QPL0"/>
<protein>
    <submittedName>
        <fullName evidence="1">Uncharacterized protein</fullName>
    </submittedName>
</protein>
<sequence length="129" mass="14546">MFDIWKDILGTFSYSLGLQGTGILKACFHLMNVGGLRRNCHCLIRASRNAKRTQPLPSIKDAPWPNIETDIIQDKFPDPPLFAIKHRVSINTGFSRMSSGTGKSSVMPFQIECFPEWETPLELLSHLLT</sequence>
<evidence type="ECO:0000313" key="2">
    <source>
        <dbReference type="Proteomes" id="UP001054945"/>
    </source>
</evidence>
<reference evidence="1 2" key="1">
    <citation type="submission" date="2021-06" db="EMBL/GenBank/DDBJ databases">
        <title>Caerostris extrusa draft genome.</title>
        <authorList>
            <person name="Kono N."/>
            <person name="Arakawa K."/>
        </authorList>
    </citation>
    <scope>NUCLEOTIDE SEQUENCE [LARGE SCALE GENOMIC DNA]</scope>
</reference>
<evidence type="ECO:0000313" key="1">
    <source>
        <dbReference type="EMBL" id="GIY11167.1"/>
    </source>
</evidence>
<dbReference type="EMBL" id="BPLR01006614">
    <property type="protein sequence ID" value="GIY11167.1"/>
    <property type="molecule type" value="Genomic_DNA"/>
</dbReference>
<name>A0AAV4QPL0_CAEEX</name>